<accession>A0A366IV17</accession>
<keyword evidence="2" id="KW-1185">Reference proteome</keyword>
<comment type="caution">
    <text evidence="1">The sequence shown here is derived from an EMBL/GenBank/DDBJ whole genome shotgun (WGS) entry which is preliminary data.</text>
</comment>
<dbReference type="Proteomes" id="UP000252792">
    <property type="component" value="Unassembled WGS sequence"/>
</dbReference>
<gene>
    <name evidence="1" type="ORF">DFP80_11860</name>
</gene>
<evidence type="ECO:0000313" key="1">
    <source>
        <dbReference type="EMBL" id="RBP78622.1"/>
    </source>
</evidence>
<reference evidence="1 2" key="1">
    <citation type="submission" date="2018-06" db="EMBL/GenBank/DDBJ databases">
        <title>Genomic Encyclopedia of Type Strains, Phase III (KMG-III): the genomes of soil and plant-associated and newly described type strains.</title>
        <authorList>
            <person name="Whitman W."/>
        </authorList>
    </citation>
    <scope>NUCLEOTIDE SEQUENCE [LARGE SCALE GENOMIC DNA]</scope>
    <source>
        <strain evidence="1 2">CECT 7377</strain>
    </source>
</reference>
<sequence>MRMFKIETFSHDSGELIDSMSVPTALVKSILTLLPKKFMSKFDENGDQLEVLLSAVLNPDYNGVILDLVDVADNERVVFSVT</sequence>
<proteinExistence type="predicted"/>
<dbReference type="OrthoDB" id="5897532at2"/>
<dbReference type="RefSeq" id="WP_113918368.1">
    <property type="nucleotide sequence ID" value="NZ_QNSE01000018.1"/>
</dbReference>
<evidence type="ECO:0000313" key="2">
    <source>
        <dbReference type="Proteomes" id="UP000252792"/>
    </source>
</evidence>
<dbReference type="EMBL" id="QNSE01000018">
    <property type="protein sequence ID" value="RBP78622.1"/>
    <property type="molecule type" value="Genomic_DNA"/>
</dbReference>
<dbReference type="AlphaFoldDB" id="A0A366IV17"/>
<organism evidence="1 2">
    <name type="scientific">Marinomonas rhizomae</name>
    <dbReference type="NCBI Taxonomy" id="491948"/>
    <lineage>
        <taxon>Bacteria</taxon>
        <taxon>Pseudomonadati</taxon>
        <taxon>Pseudomonadota</taxon>
        <taxon>Gammaproteobacteria</taxon>
        <taxon>Oceanospirillales</taxon>
        <taxon>Oceanospirillaceae</taxon>
        <taxon>Marinomonas</taxon>
    </lineage>
</organism>
<protein>
    <submittedName>
        <fullName evidence="1">Uncharacterized protein</fullName>
    </submittedName>
</protein>
<name>A0A366IV17_9GAMM</name>